<dbReference type="EC" id="3.1.1.29" evidence="1"/>
<keyword evidence="7" id="KW-1185">Reference proteome</keyword>
<evidence type="ECO:0000256" key="1">
    <source>
        <dbReference type="ARBA" id="ARBA00013260"/>
    </source>
</evidence>
<comment type="similarity">
    <text evidence="5">Belongs to the PTH family.</text>
</comment>
<name>A0A1E4TLP2_9ASCO</name>
<evidence type="ECO:0000256" key="2">
    <source>
        <dbReference type="ARBA" id="ARBA00022555"/>
    </source>
</evidence>
<evidence type="ECO:0000256" key="4">
    <source>
        <dbReference type="ARBA" id="ARBA00022884"/>
    </source>
</evidence>
<dbReference type="Pfam" id="PF01195">
    <property type="entry name" value="Pept_tRNA_hydro"/>
    <property type="match status" value="1"/>
</dbReference>
<evidence type="ECO:0000313" key="7">
    <source>
        <dbReference type="Proteomes" id="UP000095023"/>
    </source>
</evidence>
<dbReference type="PROSITE" id="PS01196">
    <property type="entry name" value="PEPT_TRNA_HYDROL_2"/>
    <property type="match status" value="1"/>
</dbReference>
<organism evidence="6 7">
    <name type="scientific">Tortispora caseinolytica NRRL Y-17796</name>
    <dbReference type="NCBI Taxonomy" id="767744"/>
    <lineage>
        <taxon>Eukaryota</taxon>
        <taxon>Fungi</taxon>
        <taxon>Dikarya</taxon>
        <taxon>Ascomycota</taxon>
        <taxon>Saccharomycotina</taxon>
        <taxon>Trigonopsidomycetes</taxon>
        <taxon>Trigonopsidales</taxon>
        <taxon>Trigonopsidaceae</taxon>
        <taxon>Tortispora</taxon>
    </lineage>
</organism>
<reference evidence="7" key="1">
    <citation type="submission" date="2016-02" db="EMBL/GenBank/DDBJ databases">
        <title>Comparative genomics of biotechnologically important yeasts.</title>
        <authorList>
            <consortium name="DOE Joint Genome Institute"/>
            <person name="Riley R."/>
            <person name="Haridas S."/>
            <person name="Wolfe K.H."/>
            <person name="Lopes M.R."/>
            <person name="Hittinger C.T."/>
            <person name="Goker M."/>
            <person name="Salamov A."/>
            <person name="Wisecaver J."/>
            <person name="Long T.M."/>
            <person name="Aerts A.L."/>
            <person name="Barry K."/>
            <person name="Choi C."/>
            <person name="Clum A."/>
            <person name="Coughlan A.Y."/>
            <person name="Deshpande S."/>
            <person name="Douglass A.P."/>
            <person name="Hanson S.J."/>
            <person name="Klenk H.-P."/>
            <person name="Labutti K."/>
            <person name="Lapidus A."/>
            <person name="Lindquist E."/>
            <person name="Lipzen A."/>
            <person name="Meier-Kolthoff J.P."/>
            <person name="Ohm R.A."/>
            <person name="Otillar R.P."/>
            <person name="Pangilinan J."/>
            <person name="Peng Y."/>
            <person name="Rokas A."/>
            <person name="Rosa C.A."/>
            <person name="Scheuner C."/>
            <person name="Sibirny A.A."/>
            <person name="Slot J.C."/>
            <person name="Stielow J.B."/>
            <person name="Sun H."/>
            <person name="Kurtzman C.P."/>
            <person name="Blackwell M."/>
            <person name="Jeffries T.W."/>
            <person name="Grigoriev I.V."/>
        </authorList>
    </citation>
    <scope>NUCLEOTIDE SEQUENCE [LARGE SCALE GENOMIC DNA]</scope>
    <source>
        <strain evidence="7">NRRL Y-17796</strain>
    </source>
</reference>
<keyword evidence="4" id="KW-0694">RNA-binding</keyword>
<dbReference type="GO" id="GO:0004045">
    <property type="term" value="F:peptidyl-tRNA hydrolase activity"/>
    <property type="evidence" value="ECO:0007669"/>
    <property type="project" value="UniProtKB-EC"/>
</dbReference>
<evidence type="ECO:0000256" key="3">
    <source>
        <dbReference type="ARBA" id="ARBA00022801"/>
    </source>
</evidence>
<proteinExistence type="inferred from homology"/>
<gene>
    <name evidence="6" type="ORF">CANCADRAFT_1281</name>
</gene>
<keyword evidence="2" id="KW-0820">tRNA-binding</keyword>
<dbReference type="NCBIfam" id="TIGR00447">
    <property type="entry name" value="pth"/>
    <property type="match status" value="1"/>
</dbReference>
<dbReference type="InterPro" id="IPR036416">
    <property type="entry name" value="Pept_tRNA_hydro_sf"/>
</dbReference>
<sequence>MSSIKYGFYGIGNPGKLALTRHSAGNIVLEMVRAAYNLPAFQSVTNGQISVGTGILLFQSGVFMNESGRAVVPEIRRHRDTPFAVVHDDLELKLGAVKVQHQGSLKGHNGLRSIAKALGGDAFSRIRIGIGRPSSRDPETVQGYVLSRFTRDEQRVLEEETLPQLLEHIESMISTLT</sequence>
<dbReference type="EMBL" id="KV453841">
    <property type="protein sequence ID" value="ODV92686.1"/>
    <property type="molecule type" value="Genomic_DNA"/>
</dbReference>
<dbReference type="PANTHER" id="PTHR17224:SF1">
    <property type="entry name" value="PEPTIDYL-TRNA HYDROLASE"/>
    <property type="match status" value="1"/>
</dbReference>
<dbReference type="GO" id="GO:0000049">
    <property type="term" value="F:tRNA binding"/>
    <property type="evidence" value="ECO:0007669"/>
    <property type="project" value="UniProtKB-KW"/>
</dbReference>
<dbReference type="Gene3D" id="3.40.50.1470">
    <property type="entry name" value="Peptidyl-tRNA hydrolase"/>
    <property type="match status" value="1"/>
</dbReference>
<keyword evidence="3" id="KW-0378">Hydrolase</keyword>
<dbReference type="InterPro" id="IPR018171">
    <property type="entry name" value="Pept_tRNA_hydro_CS"/>
</dbReference>
<dbReference type="OrthoDB" id="1711136at2759"/>
<evidence type="ECO:0000256" key="5">
    <source>
        <dbReference type="ARBA" id="ARBA00038063"/>
    </source>
</evidence>
<dbReference type="AlphaFoldDB" id="A0A1E4TLP2"/>
<dbReference type="Proteomes" id="UP000095023">
    <property type="component" value="Unassembled WGS sequence"/>
</dbReference>
<dbReference type="CDD" id="cd00462">
    <property type="entry name" value="PTH"/>
    <property type="match status" value="1"/>
</dbReference>
<dbReference type="PANTHER" id="PTHR17224">
    <property type="entry name" value="PEPTIDYL-TRNA HYDROLASE"/>
    <property type="match status" value="1"/>
</dbReference>
<accession>A0A1E4TLP2</accession>
<protein>
    <recommendedName>
        <fullName evidence="1">peptidyl-tRNA hydrolase</fullName>
        <ecNumber evidence="1">3.1.1.29</ecNumber>
    </recommendedName>
</protein>
<dbReference type="InterPro" id="IPR001328">
    <property type="entry name" value="Pept_tRNA_hydro"/>
</dbReference>
<evidence type="ECO:0000313" key="6">
    <source>
        <dbReference type="EMBL" id="ODV92686.1"/>
    </source>
</evidence>
<dbReference type="SUPFAM" id="SSF53178">
    <property type="entry name" value="Peptidyl-tRNA hydrolase-like"/>
    <property type="match status" value="1"/>
</dbReference>